<protein>
    <submittedName>
        <fullName evidence="4">AAA family ATPase</fullName>
    </submittedName>
</protein>
<dbReference type="GO" id="GO:0005737">
    <property type="term" value="C:cytoplasm"/>
    <property type="evidence" value="ECO:0007669"/>
    <property type="project" value="TreeGrafter"/>
</dbReference>
<evidence type="ECO:0000256" key="2">
    <source>
        <dbReference type="ARBA" id="ARBA00022840"/>
    </source>
</evidence>
<dbReference type="Gene3D" id="1.10.8.60">
    <property type="match status" value="1"/>
</dbReference>
<dbReference type="Proteomes" id="UP000078544">
    <property type="component" value="Unassembled WGS sequence"/>
</dbReference>
<dbReference type="GO" id="GO:0005524">
    <property type="term" value="F:ATP binding"/>
    <property type="evidence" value="ECO:0007669"/>
    <property type="project" value="UniProtKB-KW"/>
</dbReference>
<dbReference type="SUPFAM" id="SSF52540">
    <property type="entry name" value="P-loop containing nucleoside triphosphate hydrolases"/>
    <property type="match status" value="1"/>
</dbReference>
<name>A0A166UF68_9HYPO</name>
<dbReference type="PANTHER" id="PTHR23077">
    <property type="entry name" value="AAA-FAMILY ATPASE"/>
    <property type="match status" value="1"/>
</dbReference>
<keyword evidence="2" id="KW-0067">ATP-binding</keyword>
<dbReference type="InterPro" id="IPR050168">
    <property type="entry name" value="AAA_ATPase_domain"/>
</dbReference>
<evidence type="ECO:0000259" key="3">
    <source>
        <dbReference type="Pfam" id="PF00004"/>
    </source>
</evidence>
<gene>
    <name evidence="4" type="ORF">AAL_01761</name>
</gene>
<dbReference type="Pfam" id="PF00004">
    <property type="entry name" value="AAA"/>
    <property type="match status" value="1"/>
</dbReference>
<feature type="domain" description="ATPase AAA-type core" evidence="3">
    <location>
        <begin position="261"/>
        <end position="385"/>
    </location>
</feature>
<evidence type="ECO:0000313" key="5">
    <source>
        <dbReference type="Proteomes" id="UP000078544"/>
    </source>
</evidence>
<organism evidence="4 5">
    <name type="scientific">Moelleriella libera RCEF 2490</name>
    <dbReference type="NCBI Taxonomy" id="1081109"/>
    <lineage>
        <taxon>Eukaryota</taxon>
        <taxon>Fungi</taxon>
        <taxon>Dikarya</taxon>
        <taxon>Ascomycota</taxon>
        <taxon>Pezizomycotina</taxon>
        <taxon>Sordariomycetes</taxon>
        <taxon>Hypocreomycetidae</taxon>
        <taxon>Hypocreales</taxon>
        <taxon>Clavicipitaceae</taxon>
        <taxon>Moelleriella</taxon>
    </lineage>
</organism>
<dbReference type="EMBL" id="AZGY01000002">
    <property type="protein sequence ID" value="OAA32429.1"/>
    <property type="molecule type" value="Genomic_DNA"/>
</dbReference>
<dbReference type="InterPro" id="IPR003959">
    <property type="entry name" value="ATPase_AAA_core"/>
</dbReference>
<evidence type="ECO:0000256" key="1">
    <source>
        <dbReference type="ARBA" id="ARBA00022741"/>
    </source>
</evidence>
<keyword evidence="5" id="KW-1185">Reference proteome</keyword>
<dbReference type="InterPro" id="IPR027417">
    <property type="entry name" value="P-loop_NTPase"/>
</dbReference>
<sequence>MVKSIEAKVRPVAANSGLEKPSLVGAARIYVSSVLLLTLLGTVENGKRCLVERLHLDGGSSPSADQAPVRREATLWTLPQKDLSPNVVNMTRAFLEATDLKVGDRVRISLLDGMPDADQVLAQDVSEDQGDETEQRVKDMPSWDAARCFSLSLSLDRADVVFPGMVFEGVSISRLKRNYKVLSVNGHVDNLAKFKLGTSDVRIVQSHDEGSPGSGAETFADELVVKGVPGLSSQIHSINQILSGFTGPFWTYNELNSCGFVIHGSRGTGKTFILRRIAEAKWGRPFWIRPTDKLTAIRDTFKQARTLQPSILLMDNLDKLIAKDRPNREAVIDAIAEELDALSCQSSRDQALLKIIIVATCQDYMSDIPVELQKQGRFQEEVALPIPRSSERLEILQFLDPPLHPDHKSECLESMAQNTHAFTPEDLDNLVSKAKRTHGRRLGKRTGARDGAAVFMSSSDMYQALKTVKPTAMHDVNLQPPTIHWQDVGGQEDIKKALKRMIRYTTKAWKSISPPSS</sequence>
<accession>A0A166UF68</accession>
<comment type="caution">
    <text evidence="4">The sequence shown here is derived from an EMBL/GenBank/DDBJ whole genome shotgun (WGS) entry which is preliminary data.</text>
</comment>
<dbReference type="Gene3D" id="3.40.50.300">
    <property type="entry name" value="P-loop containing nucleotide triphosphate hydrolases"/>
    <property type="match status" value="1"/>
</dbReference>
<proteinExistence type="predicted"/>
<evidence type="ECO:0000313" key="4">
    <source>
        <dbReference type="EMBL" id="OAA32429.1"/>
    </source>
</evidence>
<dbReference type="PANTHER" id="PTHR23077:SF27">
    <property type="entry name" value="ATPASE FAMILY GENE 2 PROTEIN HOMOLOG A"/>
    <property type="match status" value="1"/>
</dbReference>
<dbReference type="OrthoDB" id="27435at2759"/>
<dbReference type="GO" id="GO:0016887">
    <property type="term" value="F:ATP hydrolysis activity"/>
    <property type="evidence" value="ECO:0007669"/>
    <property type="project" value="InterPro"/>
</dbReference>
<dbReference type="STRING" id="1081109.A0A166UF68"/>
<dbReference type="AlphaFoldDB" id="A0A166UF68"/>
<keyword evidence="1" id="KW-0547">Nucleotide-binding</keyword>
<reference evidence="4 5" key="1">
    <citation type="journal article" date="2016" name="Genome Biol. Evol.">
        <title>Divergent and convergent evolution of fungal pathogenicity.</title>
        <authorList>
            <person name="Shang Y."/>
            <person name="Xiao G."/>
            <person name="Zheng P."/>
            <person name="Cen K."/>
            <person name="Zhan S."/>
            <person name="Wang C."/>
        </authorList>
    </citation>
    <scope>NUCLEOTIDE SEQUENCE [LARGE SCALE GENOMIC DNA]</scope>
    <source>
        <strain evidence="4 5">RCEF 2490</strain>
    </source>
</reference>